<evidence type="ECO:0000313" key="2">
    <source>
        <dbReference type="EMBL" id="EHQ34790.1"/>
    </source>
</evidence>
<name>H1Z3J5_9EURY</name>
<dbReference type="Proteomes" id="UP000005741">
    <property type="component" value="Chromosome"/>
</dbReference>
<evidence type="ECO:0000313" key="3">
    <source>
        <dbReference type="Proteomes" id="UP000005741"/>
    </source>
</evidence>
<evidence type="ECO:0000256" key="1">
    <source>
        <dbReference type="SAM" id="MobiDB-lite"/>
    </source>
</evidence>
<dbReference type="STRING" id="937775.Metlim_0667"/>
<keyword evidence="3" id="KW-1185">Reference proteome</keyword>
<feature type="region of interest" description="Disordered" evidence="1">
    <location>
        <begin position="30"/>
        <end position="82"/>
    </location>
</feature>
<protein>
    <submittedName>
        <fullName evidence="2">Uncharacterized protein</fullName>
    </submittedName>
</protein>
<gene>
    <name evidence="2" type="ORF">Metlim_0667</name>
</gene>
<dbReference type="RefSeq" id="WP_004076491.1">
    <property type="nucleotide sequence ID" value="NZ_CM001436.1"/>
</dbReference>
<dbReference type="PATRIC" id="fig|937775.9.peg.776"/>
<organism evidence="2 3">
    <name type="scientific">Methanoplanus limicola DSM 2279</name>
    <dbReference type="NCBI Taxonomy" id="937775"/>
    <lineage>
        <taxon>Archaea</taxon>
        <taxon>Methanobacteriati</taxon>
        <taxon>Methanobacteriota</taxon>
        <taxon>Stenosarchaea group</taxon>
        <taxon>Methanomicrobia</taxon>
        <taxon>Methanomicrobiales</taxon>
        <taxon>Methanomicrobiaceae</taxon>
        <taxon>Methanoplanus</taxon>
    </lineage>
</organism>
<sequence length="400" mass="42538">MGNSFLYGCITGLLFISIVIAGCTTGPVSTSGSDTGADTAGNTMNDDNSVGTSAGSTAPAETPIKMNDVFSGDKTTETDTGASADETVAAVAESAVKSGVAGTAADYYMYPDAYEKYDIVYFDQSSGRSFTRYDSYTNSFVELGDLKTTRQYPVVDLKKGRSVTENADSGRKFVLLAVKMALEGDTIETFVSPAASDFSLIDGSETYEAKLNICPPMGAVIKNSLADDEALIRSYALEDVGDIYVGQTVYGKLHNMSVAGERTGWLVFDVPESFKLNKDTYLKMNVGDSGEAYWHLAYLRADVSVKKSPSTGNIEVFFKGGTDENVVGGIEIVVTKPDGTVSTELREPEAGGSGIPVGTKVSARASEPGAGTDHVVVYLVRMDGEKFIKYEEDLSVDSSR</sequence>
<feature type="compositionally biased region" description="Polar residues" evidence="1">
    <location>
        <begin position="30"/>
        <end position="56"/>
    </location>
</feature>
<accession>H1Z3J5</accession>
<dbReference type="InParanoid" id="H1Z3J5"/>
<dbReference type="HOGENOM" id="CLU_688137_0_0_2"/>
<dbReference type="AlphaFoldDB" id="H1Z3J5"/>
<feature type="region of interest" description="Disordered" evidence="1">
    <location>
        <begin position="342"/>
        <end position="366"/>
    </location>
</feature>
<dbReference type="EMBL" id="CM001436">
    <property type="protein sequence ID" value="EHQ34790.1"/>
    <property type="molecule type" value="Genomic_DNA"/>
</dbReference>
<proteinExistence type="predicted"/>
<reference evidence="2 3" key="1">
    <citation type="submission" date="2011-10" db="EMBL/GenBank/DDBJ databases">
        <title>The Improved High-Quality Draft genome of Methanoplanus limicola DSM 2279.</title>
        <authorList>
            <consortium name="US DOE Joint Genome Institute (JGI-PGF)"/>
            <person name="Lucas S."/>
            <person name="Copeland A."/>
            <person name="Lapidus A."/>
            <person name="Glavina del Rio T."/>
            <person name="Dalin E."/>
            <person name="Tice H."/>
            <person name="Bruce D."/>
            <person name="Goodwin L."/>
            <person name="Pitluck S."/>
            <person name="Peters L."/>
            <person name="Mikhailova N."/>
            <person name="Lu M."/>
            <person name="Kyrpides N."/>
            <person name="Mavromatis K."/>
            <person name="Ivanova N."/>
            <person name="Markowitz V."/>
            <person name="Cheng J.-F."/>
            <person name="Hugenholtz P."/>
            <person name="Woyke T."/>
            <person name="Wu D."/>
            <person name="Wirth R."/>
            <person name="Brambilla E.-M."/>
            <person name="Klenk H.-P."/>
            <person name="Eisen J.A."/>
        </authorList>
    </citation>
    <scope>NUCLEOTIDE SEQUENCE [LARGE SCALE GENOMIC DNA]</scope>
    <source>
        <strain evidence="2 3">DSM 2279</strain>
    </source>
</reference>